<evidence type="ECO:0000256" key="1">
    <source>
        <dbReference type="ARBA" id="ARBA00001657"/>
    </source>
</evidence>
<dbReference type="GO" id="GO:0004558">
    <property type="term" value="F:alpha-1,4-glucosidase activity"/>
    <property type="evidence" value="ECO:0007669"/>
    <property type="project" value="UniProtKB-EC"/>
</dbReference>
<dbReference type="InterPro" id="IPR006047">
    <property type="entry name" value="GH13_cat_dom"/>
</dbReference>
<keyword evidence="3" id="KW-1133">Transmembrane helix</keyword>
<feature type="non-terminal residue" evidence="5">
    <location>
        <position position="1"/>
    </location>
</feature>
<dbReference type="Pfam" id="PF00128">
    <property type="entry name" value="Alpha-amylase"/>
    <property type="match status" value="2"/>
</dbReference>
<dbReference type="AlphaFoldDB" id="A0A7R9GCY9"/>
<dbReference type="EC" id="3.2.1.20" evidence="2"/>
<reference evidence="5" key="1">
    <citation type="submission" date="2020-11" db="EMBL/GenBank/DDBJ databases">
        <authorList>
            <person name="Tran Van P."/>
        </authorList>
    </citation>
    <scope>NUCLEOTIDE SEQUENCE</scope>
</reference>
<evidence type="ECO:0000313" key="6">
    <source>
        <dbReference type="Proteomes" id="UP000678499"/>
    </source>
</evidence>
<keyword evidence="6" id="KW-1185">Reference proteome</keyword>
<keyword evidence="3" id="KW-0472">Membrane</keyword>
<proteinExistence type="predicted"/>
<dbReference type="Proteomes" id="UP000678499">
    <property type="component" value="Unassembled WGS sequence"/>
</dbReference>
<evidence type="ECO:0000313" key="5">
    <source>
        <dbReference type="EMBL" id="CAD7278006.1"/>
    </source>
</evidence>
<protein>
    <recommendedName>
        <fullName evidence="2">alpha-glucosidase</fullName>
        <ecNumber evidence="2">3.2.1.20</ecNumber>
    </recommendedName>
</protein>
<keyword evidence="3" id="KW-0812">Transmembrane</keyword>
<dbReference type="GO" id="GO:0005975">
    <property type="term" value="P:carbohydrate metabolic process"/>
    <property type="evidence" value="ECO:0007669"/>
    <property type="project" value="InterPro"/>
</dbReference>
<sequence>MNRLLLNFPAPFLLMVLSTTTIIISTALVDSTSISSSFKSQSLHQQHGERQSAMDPDWWHSTAMYQIYPRSFKDSDGDGIGDLRGILSEVDHMANLGVETIWLSPVYRSPMADFGYDISDFRDVDPIFGTLDDLRDLLDAVHERGEPIYYSRMRLLMDLVPNHSSDEHEWFVKSVQRIDPFTDYYVWVDPKGFDDNGDPIPPSNWDIVTFWLEFGVDGFRCDAVAQIGEVNDYYLDEPLSENPWETDPENYGYLQHIYTSNHPQTFQVLRNIRMRMDEFVAETGTETKFMIAEIYENITTSLLYYGTEEEPIAHLPFNFRFVFDGELNGDVVRGIVQPWLDALPDWNPHTNWVVSLKY</sequence>
<dbReference type="EMBL" id="OA883123">
    <property type="protein sequence ID" value="CAD7278006.1"/>
    <property type="molecule type" value="Genomic_DNA"/>
</dbReference>
<dbReference type="InterPro" id="IPR017853">
    <property type="entry name" value="GH"/>
</dbReference>
<dbReference type="PANTHER" id="PTHR10357:SF179">
    <property type="entry name" value="NEUTRAL AND BASIC AMINO ACID TRANSPORT PROTEIN RBAT"/>
    <property type="match status" value="1"/>
</dbReference>
<dbReference type="PANTHER" id="PTHR10357">
    <property type="entry name" value="ALPHA-AMYLASE FAMILY MEMBER"/>
    <property type="match status" value="1"/>
</dbReference>
<organism evidence="5">
    <name type="scientific">Notodromas monacha</name>
    <dbReference type="NCBI Taxonomy" id="399045"/>
    <lineage>
        <taxon>Eukaryota</taxon>
        <taxon>Metazoa</taxon>
        <taxon>Ecdysozoa</taxon>
        <taxon>Arthropoda</taxon>
        <taxon>Crustacea</taxon>
        <taxon>Oligostraca</taxon>
        <taxon>Ostracoda</taxon>
        <taxon>Podocopa</taxon>
        <taxon>Podocopida</taxon>
        <taxon>Cypridocopina</taxon>
        <taxon>Cypridoidea</taxon>
        <taxon>Cyprididae</taxon>
        <taxon>Notodromas</taxon>
    </lineage>
</organism>
<dbReference type="SMART" id="SM00642">
    <property type="entry name" value="Aamy"/>
    <property type="match status" value="1"/>
</dbReference>
<feature type="transmembrane region" description="Helical" evidence="3">
    <location>
        <begin position="12"/>
        <end position="29"/>
    </location>
</feature>
<evidence type="ECO:0000259" key="4">
    <source>
        <dbReference type="SMART" id="SM00642"/>
    </source>
</evidence>
<comment type="catalytic activity">
    <reaction evidence="1">
        <text>Hydrolysis of terminal, non-reducing (1-&gt;4)-linked alpha-D-glucose residues with release of alpha-D-glucose.</text>
        <dbReference type="EC" id="3.2.1.20"/>
    </reaction>
</comment>
<dbReference type="InterPro" id="IPR045857">
    <property type="entry name" value="O16G_dom_2"/>
</dbReference>
<dbReference type="Gene3D" id="3.20.20.80">
    <property type="entry name" value="Glycosidases"/>
    <property type="match status" value="2"/>
</dbReference>
<name>A0A7R9GCY9_9CRUS</name>
<evidence type="ECO:0000256" key="3">
    <source>
        <dbReference type="SAM" id="Phobius"/>
    </source>
</evidence>
<gene>
    <name evidence="5" type="ORF">NMOB1V02_LOCUS5721</name>
</gene>
<dbReference type="SUPFAM" id="SSF51445">
    <property type="entry name" value="(Trans)glycosidases"/>
    <property type="match status" value="1"/>
</dbReference>
<evidence type="ECO:0000256" key="2">
    <source>
        <dbReference type="ARBA" id="ARBA00012741"/>
    </source>
</evidence>
<dbReference type="Gene3D" id="3.90.400.10">
    <property type="entry name" value="Oligo-1,6-glucosidase, Domain 2"/>
    <property type="match status" value="1"/>
</dbReference>
<dbReference type="EMBL" id="CAJPEX010001086">
    <property type="protein sequence ID" value="CAG0918158.1"/>
    <property type="molecule type" value="Genomic_DNA"/>
</dbReference>
<accession>A0A7R9GCY9</accession>
<dbReference type="OrthoDB" id="1740265at2759"/>
<feature type="domain" description="Glycosyl hydrolase family 13 catalytic" evidence="4">
    <location>
        <begin position="66"/>
        <end position="357"/>
    </location>
</feature>